<organism evidence="6 7">
    <name type="scientific">Campylobacter concisus</name>
    <dbReference type="NCBI Taxonomy" id="199"/>
    <lineage>
        <taxon>Bacteria</taxon>
        <taxon>Pseudomonadati</taxon>
        <taxon>Campylobacterota</taxon>
        <taxon>Epsilonproteobacteria</taxon>
        <taxon>Campylobacterales</taxon>
        <taxon>Campylobacteraceae</taxon>
        <taxon>Campylobacter</taxon>
    </lineage>
</organism>
<dbReference type="GO" id="GO:0030288">
    <property type="term" value="C:outer membrane-bounded periplasmic space"/>
    <property type="evidence" value="ECO:0007669"/>
    <property type="project" value="TreeGrafter"/>
</dbReference>
<dbReference type="PANTHER" id="PTHR43742">
    <property type="entry name" value="TRIMETHYLAMINE-N-OXIDE REDUCTASE"/>
    <property type="match status" value="1"/>
</dbReference>
<dbReference type="GO" id="GO:0009055">
    <property type="term" value="F:electron transfer activity"/>
    <property type="evidence" value="ECO:0007669"/>
    <property type="project" value="TreeGrafter"/>
</dbReference>
<dbReference type="InterPro" id="IPR006657">
    <property type="entry name" value="MoPterin_dinucl-bd_dom"/>
</dbReference>
<protein>
    <submittedName>
        <fullName evidence="6">Trimethylamine-N-oxide reductase</fullName>
        <ecNumber evidence="6">1.6.6.9</ecNumber>
    </submittedName>
</protein>
<dbReference type="SUPFAM" id="SSF50692">
    <property type="entry name" value="ADC-like"/>
    <property type="match status" value="1"/>
</dbReference>
<dbReference type="EMBL" id="CP021642">
    <property type="protein sequence ID" value="AVX43416.1"/>
    <property type="molecule type" value="Genomic_DNA"/>
</dbReference>
<evidence type="ECO:0000256" key="1">
    <source>
        <dbReference type="ARBA" id="ARBA00001942"/>
    </source>
</evidence>
<evidence type="ECO:0000256" key="3">
    <source>
        <dbReference type="ARBA" id="ARBA00022723"/>
    </source>
</evidence>
<dbReference type="GO" id="GO:0030151">
    <property type="term" value="F:molybdenum ion binding"/>
    <property type="evidence" value="ECO:0007669"/>
    <property type="project" value="TreeGrafter"/>
</dbReference>
<feature type="domain" description="Molybdopterin dinucleotide-binding" evidence="5">
    <location>
        <begin position="2"/>
        <end position="86"/>
    </location>
</feature>
<dbReference type="GO" id="GO:0016491">
    <property type="term" value="F:oxidoreductase activity"/>
    <property type="evidence" value="ECO:0007669"/>
    <property type="project" value="UniProtKB-KW"/>
</dbReference>
<sequence>MLINVNDAKAKGIATGDVVRVFNDRGEILVGALVTDIIPEHVIAICEGAWYDPEVLGEKSLCKHGCVNVLTRDKGTSSIAQSNCGHGVLANLEKFKGEIKLVAVNF</sequence>
<dbReference type="EC" id="1.6.6.9" evidence="6"/>
<comment type="cofactor">
    <cofactor evidence="1">
        <name>Mo-bis(molybdopterin guanine dinucleotide)</name>
        <dbReference type="ChEBI" id="CHEBI:60539"/>
    </cofactor>
</comment>
<keyword evidence="3" id="KW-0479">Metal-binding</keyword>
<dbReference type="PROSITE" id="PS00932">
    <property type="entry name" value="MOLYBDOPTERIN_PROK_3"/>
    <property type="match status" value="1"/>
</dbReference>
<evidence type="ECO:0000259" key="5">
    <source>
        <dbReference type="Pfam" id="PF01568"/>
    </source>
</evidence>
<evidence type="ECO:0000313" key="6">
    <source>
        <dbReference type="EMBL" id="AVX43416.1"/>
    </source>
</evidence>
<keyword evidence="4 6" id="KW-0560">Oxidoreductase</keyword>
<evidence type="ECO:0000256" key="4">
    <source>
        <dbReference type="ARBA" id="ARBA00023002"/>
    </source>
</evidence>
<dbReference type="GO" id="GO:0009061">
    <property type="term" value="P:anaerobic respiration"/>
    <property type="evidence" value="ECO:0007669"/>
    <property type="project" value="TreeGrafter"/>
</dbReference>
<dbReference type="InterPro" id="IPR050612">
    <property type="entry name" value="Prok_Mopterin_Oxidored"/>
</dbReference>
<keyword evidence="2" id="KW-0500">Molybdenum</keyword>
<dbReference type="Proteomes" id="UP000241854">
    <property type="component" value="Chromosome"/>
</dbReference>
<dbReference type="InterPro" id="IPR009010">
    <property type="entry name" value="Asp_de-COase-like_dom_sf"/>
</dbReference>
<name>A0A2R4NYB6_9BACT</name>
<dbReference type="PANTHER" id="PTHR43742:SF10">
    <property type="entry name" value="TRIMETHYLAMINE-N-OXIDE REDUCTASE 2"/>
    <property type="match status" value="1"/>
</dbReference>
<proteinExistence type="predicted"/>
<dbReference type="Gene3D" id="2.40.40.20">
    <property type="match status" value="1"/>
</dbReference>
<evidence type="ECO:0000256" key="2">
    <source>
        <dbReference type="ARBA" id="ARBA00022505"/>
    </source>
</evidence>
<dbReference type="InterPro" id="IPR006655">
    <property type="entry name" value="Mopterin_OxRdtase_prok_CS"/>
</dbReference>
<dbReference type="Pfam" id="PF01568">
    <property type="entry name" value="Molydop_binding"/>
    <property type="match status" value="1"/>
</dbReference>
<dbReference type="GO" id="GO:0043546">
    <property type="term" value="F:molybdopterin cofactor binding"/>
    <property type="evidence" value="ECO:0007669"/>
    <property type="project" value="InterPro"/>
</dbReference>
<dbReference type="AlphaFoldDB" id="A0A2R4NYB6"/>
<gene>
    <name evidence="6" type="ORF">CCS77_0355</name>
</gene>
<reference evidence="6 7" key="1">
    <citation type="journal article" date="2018" name="Emerg. Microbes Infect.">
        <title>Genomic analysis of oral Campylobacter concisus strains identified a potential bacterial molecular marker associated with active Crohn's disease.</title>
        <authorList>
            <person name="Liu F."/>
            <person name="Ma R."/>
            <person name="Tay C.Y.A."/>
            <person name="Octavia S."/>
            <person name="Lan R."/>
            <person name="Chung H.K.L."/>
            <person name="Riordan S.M."/>
            <person name="Grimm M.C."/>
            <person name="Leong R.W."/>
            <person name="Tanaka M.M."/>
            <person name="Connor S."/>
            <person name="Zhang L."/>
        </authorList>
    </citation>
    <scope>NUCLEOTIDE SEQUENCE [LARGE SCALE GENOMIC DNA]</scope>
    <source>
        <strain evidence="6 7">P2CDO4</strain>
    </source>
</reference>
<accession>A0A2R4NYB6</accession>
<evidence type="ECO:0000313" key="7">
    <source>
        <dbReference type="Proteomes" id="UP000241854"/>
    </source>
</evidence>